<reference evidence="1 2" key="1">
    <citation type="submission" date="2023-12" db="EMBL/GenBank/DDBJ databases">
        <title>Chromobacterium sp. strain TRC.1.1.SA producing antimicrobial pigment.</title>
        <authorList>
            <person name="Verma N."/>
            <person name="Choksket S."/>
            <person name="Pinnaka A.K."/>
            <person name="Korpole S."/>
        </authorList>
    </citation>
    <scope>NUCLEOTIDE SEQUENCE [LARGE SCALE GENOMIC DNA]</scope>
    <source>
        <strain evidence="1 2">TRC1.1.SA</strain>
    </source>
</reference>
<dbReference type="EMBL" id="JAYFSJ010000009">
    <property type="protein sequence ID" value="MEN7431729.1"/>
    <property type="molecule type" value="Genomic_DNA"/>
</dbReference>
<gene>
    <name evidence="1" type="ORF">VA599_13295</name>
</gene>
<comment type="caution">
    <text evidence="1">The sequence shown here is derived from an EMBL/GenBank/DDBJ whole genome shotgun (WGS) entry which is preliminary data.</text>
</comment>
<dbReference type="RefSeq" id="WP_346788965.1">
    <property type="nucleotide sequence ID" value="NZ_JAYFSJ010000009.1"/>
</dbReference>
<name>A0ABV0CNX3_9NEIS</name>
<dbReference type="Proteomes" id="UP001405405">
    <property type="component" value="Unassembled WGS sequence"/>
</dbReference>
<evidence type="ECO:0000313" key="1">
    <source>
        <dbReference type="EMBL" id="MEN7431729.1"/>
    </source>
</evidence>
<organism evidence="1 2">
    <name type="scientific">Chromobacterium indicum</name>
    <dbReference type="NCBI Taxonomy" id="3110228"/>
    <lineage>
        <taxon>Bacteria</taxon>
        <taxon>Pseudomonadati</taxon>
        <taxon>Pseudomonadota</taxon>
        <taxon>Betaproteobacteria</taxon>
        <taxon>Neisseriales</taxon>
        <taxon>Chromobacteriaceae</taxon>
        <taxon>Chromobacterium</taxon>
    </lineage>
</organism>
<proteinExistence type="predicted"/>
<accession>A0ABV0CNX3</accession>
<sequence length="246" mass="27210">MSQHGFMVRNGNGGIVVSDRTYSLVFAGVAQFNAVTGSPNGIVPRWYDFMKALYTLRYYVSCPYEPLPFIRRSGGWAGIVGVQGAGPGRWEITLAVYPNHQPQVLVFCRTPNAVAGRWGMVLRREDGAICYDSNQRNLVLMDAVVHTPSNIHIIKQQPGGNPGRRAEGTFTPVRWNSPNAAYCYSINGKYVSDYGHYSYYDLLNGMLEDGGFRTDFCYLARGGQDGGDAMDCISQTIMITDASLYV</sequence>
<keyword evidence="2" id="KW-1185">Reference proteome</keyword>
<protein>
    <submittedName>
        <fullName evidence="1">Uncharacterized protein</fullName>
    </submittedName>
</protein>
<evidence type="ECO:0000313" key="2">
    <source>
        <dbReference type="Proteomes" id="UP001405405"/>
    </source>
</evidence>